<dbReference type="RefSeq" id="WP_221048191.1">
    <property type="nucleotide sequence ID" value="NZ_AP019782.1"/>
</dbReference>
<sequence>MNRAVLFVSALILTWTSAANAHGPSRQKVSESIVINASADAVWAKIKNFHDASWMPMVAGTAGQGGNDAGATRELTLKAGGVVKEELKKYDDAEKSFSYKIVKDGVDMKVLPVNDYSAKITVTAEGAGAKVEWAGAFYRGYMNNCPCPPDQTDEAAAEAVTKLYKESLANLKSLAEKK</sequence>
<dbReference type="InterPro" id="IPR019587">
    <property type="entry name" value="Polyketide_cyclase/dehydratase"/>
</dbReference>
<dbReference type="PANTHER" id="PTHR39332">
    <property type="entry name" value="BLL4707 PROTEIN"/>
    <property type="match status" value="1"/>
</dbReference>
<keyword evidence="1" id="KW-0732">Signal</keyword>
<evidence type="ECO:0000313" key="3">
    <source>
        <dbReference type="Proteomes" id="UP000824988"/>
    </source>
</evidence>
<protein>
    <submittedName>
        <fullName evidence="2">MxaD family protein</fullName>
    </submittedName>
</protein>
<dbReference type="CDD" id="cd07821">
    <property type="entry name" value="PYR_PYL_RCAR_like"/>
    <property type="match status" value="1"/>
</dbReference>
<feature type="chain" id="PRO_5034513464" evidence="1">
    <location>
        <begin position="22"/>
        <end position="178"/>
    </location>
</feature>
<evidence type="ECO:0000256" key="1">
    <source>
        <dbReference type="SAM" id="SignalP"/>
    </source>
</evidence>
<dbReference type="EMBL" id="AP019782">
    <property type="protein sequence ID" value="BBL70042.1"/>
    <property type="molecule type" value="Genomic_DNA"/>
</dbReference>
<feature type="signal peptide" evidence="1">
    <location>
        <begin position="1"/>
        <end position="21"/>
    </location>
</feature>
<gene>
    <name evidence="2" type="ORF">MoryE10_06480</name>
</gene>
<dbReference type="Pfam" id="PF10604">
    <property type="entry name" value="Polyketide_cyc2"/>
    <property type="match status" value="1"/>
</dbReference>
<dbReference type="AlphaFoldDB" id="A0A8D4VM47"/>
<dbReference type="Proteomes" id="UP000824988">
    <property type="component" value="Chromosome"/>
</dbReference>
<reference evidence="2" key="1">
    <citation type="submission" date="2019-06" db="EMBL/GenBank/DDBJ databases">
        <title>Complete genome sequence of Methylogaea oryzae strain JCM16910.</title>
        <authorList>
            <person name="Asakawa S."/>
        </authorList>
    </citation>
    <scope>NUCLEOTIDE SEQUENCE</scope>
    <source>
        <strain evidence="2">E10</strain>
    </source>
</reference>
<name>A0A8D4VM47_9GAMM</name>
<dbReference type="PANTHER" id="PTHR39332:SF7">
    <property type="entry name" value="SRPBCC FAMILY PROTEIN"/>
    <property type="match status" value="1"/>
</dbReference>
<proteinExistence type="predicted"/>
<accession>A0A8D4VM47</accession>
<dbReference type="KEGG" id="moz:MoryE10_06480"/>
<organism evidence="2 3">
    <name type="scientific">Methylogaea oryzae</name>
    <dbReference type="NCBI Taxonomy" id="1295382"/>
    <lineage>
        <taxon>Bacteria</taxon>
        <taxon>Pseudomonadati</taxon>
        <taxon>Pseudomonadota</taxon>
        <taxon>Gammaproteobacteria</taxon>
        <taxon>Methylococcales</taxon>
        <taxon>Methylococcaceae</taxon>
        <taxon>Methylogaea</taxon>
    </lineage>
</organism>
<keyword evidence="3" id="KW-1185">Reference proteome</keyword>
<evidence type="ECO:0000313" key="2">
    <source>
        <dbReference type="EMBL" id="BBL70042.1"/>
    </source>
</evidence>